<evidence type="ECO:0000313" key="10">
    <source>
        <dbReference type="Proteomes" id="UP000051952"/>
    </source>
</evidence>
<dbReference type="Proteomes" id="UP000051952">
    <property type="component" value="Unassembled WGS sequence"/>
</dbReference>
<feature type="transmembrane region" description="Helical" evidence="7">
    <location>
        <begin position="107"/>
        <end position="127"/>
    </location>
</feature>
<keyword evidence="2 7" id="KW-0812">Transmembrane</keyword>
<protein>
    <submittedName>
        <fullName evidence="9">Lysophospholipase, putative</fullName>
    </submittedName>
</protein>
<gene>
    <name evidence="9" type="ORF">BSAL_77695</name>
</gene>
<evidence type="ECO:0000259" key="8">
    <source>
        <dbReference type="Pfam" id="PF04116"/>
    </source>
</evidence>
<comment type="subcellular location">
    <subcellularLocation>
        <location evidence="1">Endomembrane system</location>
        <topology evidence="1">Multi-pass membrane protein</topology>
    </subcellularLocation>
</comment>
<keyword evidence="5" id="KW-0443">Lipid metabolism</keyword>
<dbReference type="VEuPathDB" id="TriTrypDB:BSAL_77695"/>
<dbReference type="InterPro" id="IPR051689">
    <property type="entry name" value="Sterol_desaturase/TMEM195"/>
</dbReference>
<keyword evidence="10" id="KW-1185">Reference proteome</keyword>
<dbReference type="PANTHER" id="PTHR21624">
    <property type="entry name" value="STEROL DESATURASE-RELATED PROTEIN"/>
    <property type="match status" value="1"/>
</dbReference>
<keyword evidence="3 7" id="KW-1133">Transmembrane helix</keyword>
<feature type="transmembrane region" description="Helical" evidence="7">
    <location>
        <begin position="26"/>
        <end position="48"/>
    </location>
</feature>
<evidence type="ECO:0000256" key="1">
    <source>
        <dbReference type="ARBA" id="ARBA00004127"/>
    </source>
</evidence>
<reference evidence="10" key="1">
    <citation type="submission" date="2015-09" db="EMBL/GenBank/DDBJ databases">
        <authorList>
            <consortium name="Pathogen Informatics"/>
        </authorList>
    </citation>
    <scope>NUCLEOTIDE SEQUENCE [LARGE SCALE GENOMIC DNA]</scope>
    <source>
        <strain evidence="10">Lake Konstanz</strain>
    </source>
</reference>
<evidence type="ECO:0000256" key="3">
    <source>
        <dbReference type="ARBA" id="ARBA00022989"/>
    </source>
</evidence>
<evidence type="ECO:0000256" key="6">
    <source>
        <dbReference type="ARBA" id="ARBA00023136"/>
    </source>
</evidence>
<dbReference type="Pfam" id="PF04116">
    <property type="entry name" value="FA_hydroxylase"/>
    <property type="match status" value="1"/>
</dbReference>
<dbReference type="AlphaFoldDB" id="A0A0S4IZJ8"/>
<feature type="transmembrane region" description="Helical" evidence="7">
    <location>
        <begin position="139"/>
        <end position="157"/>
    </location>
</feature>
<dbReference type="EMBL" id="CYKH01000751">
    <property type="protein sequence ID" value="CUG32631.1"/>
    <property type="molecule type" value="Genomic_DNA"/>
</dbReference>
<evidence type="ECO:0000256" key="4">
    <source>
        <dbReference type="ARBA" id="ARBA00023002"/>
    </source>
</evidence>
<feature type="transmembrane region" description="Helical" evidence="7">
    <location>
        <begin position="55"/>
        <end position="78"/>
    </location>
</feature>
<dbReference type="GO" id="GO:0005783">
    <property type="term" value="C:endoplasmic reticulum"/>
    <property type="evidence" value="ECO:0007669"/>
    <property type="project" value="TreeGrafter"/>
</dbReference>
<keyword evidence="6 7" id="KW-0472">Membrane</keyword>
<dbReference type="GO" id="GO:0005506">
    <property type="term" value="F:iron ion binding"/>
    <property type="evidence" value="ECO:0007669"/>
    <property type="project" value="InterPro"/>
</dbReference>
<dbReference type="GO" id="GO:0050479">
    <property type="term" value="F:glyceryl-ether monooxygenase activity"/>
    <property type="evidence" value="ECO:0007669"/>
    <property type="project" value="TreeGrafter"/>
</dbReference>
<dbReference type="PANTHER" id="PTHR21624:SF1">
    <property type="entry name" value="ALKYLGLYCEROL MONOOXYGENASE"/>
    <property type="match status" value="1"/>
</dbReference>
<dbReference type="OrthoDB" id="6354873at2759"/>
<evidence type="ECO:0000313" key="9">
    <source>
        <dbReference type="EMBL" id="CUG32631.1"/>
    </source>
</evidence>
<evidence type="ECO:0000256" key="5">
    <source>
        <dbReference type="ARBA" id="ARBA00023098"/>
    </source>
</evidence>
<dbReference type="GO" id="GO:0008610">
    <property type="term" value="P:lipid biosynthetic process"/>
    <property type="evidence" value="ECO:0007669"/>
    <property type="project" value="InterPro"/>
</dbReference>
<dbReference type="GO" id="GO:0016020">
    <property type="term" value="C:membrane"/>
    <property type="evidence" value="ECO:0007669"/>
    <property type="project" value="GOC"/>
</dbReference>
<accession>A0A0S4IZJ8</accession>
<dbReference type="GO" id="GO:0006643">
    <property type="term" value="P:membrane lipid metabolic process"/>
    <property type="evidence" value="ECO:0007669"/>
    <property type="project" value="TreeGrafter"/>
</dbReference>
<sequence>MKLLTRLVVPLKPASNDPVDREPPIFSIVLLLVIVMSTVGTYLLGLTLAPLGLDYIVSSVVSSVPFFFIMIGTEAVLLHLGAVKDSVAARYSICDTWSSLTAGLSQMIWFTFIKRFFSHALLYTLVWERYRIYNLAEESAAVWCACFVVGDFVYYWFHRMSHEYSTLWAGHNVHHSSEHYNLSTALRQSWRQALLSPFWSLPFALILPPSSYFLASQWVTIYQFWIHTCVVRRLGVVESHVRRAAFGCGGVRHEHSVTPSMPPRSPPPQEFCGSLYYLGSNVQYLPR</sequence>
<feature type="domain" description="Fatty acid hydroxylase" evidence="8">
    <location>
        <begin position="143"/>
        <end position="240"/>
    </location>
</feature>
<feature type="transmembrane region" description="Helical" evidence="7">
    <location>
        <begin position="198"/>
        <end position="215"/>
    </location>
</feature>
<dbReference type="InterPro" id="IPR006694">
    <property type="entry name" value="Fatty_acid_hydroxylase"/>
</dbReference>
<name>A0A0S4IZJ8_BODSA</name>
<keyword evidence="4" id="KW-0560">Oxidoreductase</keyword>
<organism evidence="9 10">
    <name type="scientific">Bodo saltans</name>
    <name type="common">Flagellated protozoan</name>
    <dbReference type="NCBI Taxonomy" id="75058"/>
    <lineage>
        <taxon>Eukaryota</taxon>
        <taxon>Discoba</taxon>
        <taxon>Euglenozoa</taxon>
        <taxon>Kinetoplastea</taxon>
        <taxon>Metakinetoplastina</taxon>
        <taxon>Eubodonida</taxon>
        <taxon>Bodonidae</taxon>
        <taxon>Bodo</taxon>
    </lineage>
</organism>
<proteinExistence type="predicted"/>
<evidence type="ECO:0000256" key="7">
    <source>
        <dbReference type="SAM" id="Phobius"/>
    </source>
</evidence>
<evidence type="ECO:0000256" key="2">
    <source>
        <dbReference type="ARBA" id="ARBA00022692"/>
    </source>
</evidence>